<accession>A0A0D2NEZ5</accession>
<evidence type="ECO:0000313" key="1">
    <source>
        <dbReference type="EMBL" id="KJA15196.1"/>
    </source>
</evidence>
<reference evidence="2" key="1">
    <citation type="submission" date="2014-04" db="EMBL/GenBank/DDBJ databases">
        <title>Evolutionary Origins and Diversification of the Mycorrhizal Mutualists.</title>
        <authorList>
            <consortium name="DOE Joint Genome Institute"/>
            <consortium name="Mycorrhizal Genomics Consortium"/>
            <person name="Kohler A."/>
            <person name="Kuo A."/>
            <person name="Nagy L.G."/>
            <person name="Floudas D."/>
            <person name="Copeland A."/>
            <person name="Barry K.W."/>
            <person name="Cichocki N."/>
            <person name="Veneault-Fourrey C."/>
            <person name="LaButti K."/>
            <person name="Lindquist E.A."/>
            <person name="Lipzen A."/>
            <person name="Lundell T."/>
            <person name="Morin E."/>
            <person name="Murat C."/>
            <person name="Riley R."/>
            <person name="Ohm R."/>
            <person name="Sun H."/>
            <person name="Tunlid A."/>
            <person name="Henrissat B."/>
            <person name="Grigoriev I.V."/>
            <person name="Hibbett D.S."/>
            <person name="Martin F."/>
        </authorList>
    </citation>
    <scope>NUCLEOTIDE SEQUENCE [LARGE SCALE GENOMIC DNA]</scope>
    <source>
        <strain evidence="2">FD-334 SS-4</strain>
    </source>
</reference>
<dbReference type="STRING" id="945553.A0A0D2NEZ5"/>
<dbReference type="EMBL" id="KN817651">
    <property type="protein sequence ID" value="KJA15196.1"/>
    <property type="molecule type" value="Genomic_DNA"/>
</dbReference>
<name>A0A0D2NEZ5_HYPSF</name>
<keyword evidence="2" id="KW-1185">Reference proteome</keyword>
<dbReference type="Pfam" id="PF18758">
    <property type="entry name" value="KDZ"/>
    <property type="match status" value="1"/>
</dbReference>
<dbReference type="PANTHER" id="PTHR33104:SF2">
    <property type="entry name" value="CXC3 LIKE CYSTEINE CLUSTER DOMAIN-CONTAINING PROTEIN"/>
    <property type="match status" value="1"/>
</dbReference>
<sequence length="130" mass="15541">MDYALTYSLTDYQELRWIMLSYDIWCSYHVNLKKRFAKYFPKMAHLIDKMRGAIPKMHVKNHIEACQLLWAFNYIKFSGETYGEKIESSWGEGNQAAGSTKEMNDGHRHDALDDYHGYWNWCKLHKLCEY</sequence>
<dbReference type="Proteomes" id="UP000054270">
    <property type="component" value="Unassembled WGS sequence"/>
</dbReference>
<proteinExistence type="predicted"/>
<dbReference type="PANTHER" id="PTHR33104">
    <property type="entry name" value="SI:DKEY-29D5.2"/>
    <property type="match status" value="1"/>
</dbReference>
<organism evidence="1 2">
    <name type="scientific">Hypholoma sublateritium (strain FD-334 SS-4)</name>
    <dbReference type="NCBI Taxonomy" id="945553"/>
    <lineage>
        <taxon>Eukaryota</taxon>
        <taxon>Fungi</taxon>
        <taxon>Dikarya</taxon>
        <taxon>Basidiomycota</taxon>
        <taxon>Agaricomycotina</taxon>
        <taxon>Agaricomycetes</taxon>
        <taxon>Agaricomycetidae</taxon>
        <taxon>Agaricales</taxon>
        <taxon>Agaricineae</taxon>
        <taxon>Strophariaceae</taxon>
        <taxon>Hypholoma</taxon>
    </lineage>
</organism>
<protein>
    <submittedName>
        <fullName evidence="1">Uncharacterized protein</fullName>
    </submittedName>
</protein>
<gene>
    <name evidence="1" type="ORF">HYPSUDRAFT_149455</name>
</gene>
<dbReference type="OrthoDB" id="3257768at2759"/>
<dbReference type="InterPro" id="IPR040521">
    <property type="entry name" value="KDZ"/>
</dbReference>
<evidence type="ECO:0000313" key="2">
    <source>
        <dbReference type="Proteomes" id="UP000054270"/>
    </source>
</evidence>
<dbReference type="AlphaFoldDB" id="A0A0D2NEZ5"/>
<dbReference type="OMA" id="AHREICQ"/>